<dbReference type="AlphaFoldDB" id="A0A0A6RVH5"/>
<gene>
    <name evidence="1" type="ORF">PN36_24115</name>
</gene>
<evidence type="ECO:0000313" key="1">
    <source>
        <dbReference type="EMBL" id="KHD11454.1"/>
    </source>
</evidence>
<comment type="caution">
    <text evidence="1">The sequence shown here is derived from an EMBL/GenBank/DDBJ whole genome shotgun (WGS) entry which is preliminary data.</text>
</comment>
<name>A0A0A6RVH5_9GAMM</name>
<sequence>MKDIFFDCVDMISDKYKTLPTCEQELKNLDEKFATISEMHRIFSEKFASMEKKLATLPQPRVGRRPI</sequence>
<keyword evidence="2" id="KW-1185">Reference proteome</keyword>
<organism evidence="1 2">
    <name type="scientific">Candidatus Thiomargarita nelsonii</name>
    <dbReference type="NCBI Taxonomy" id="1003181"/>
    <lineage>
        <taxon>Bacteria</taxon>
        <taxon>Pseudomonadati</taxon>
        <taxon>Pseudomonadota</taxon>
        <taxon>Gammaproteobacteria</taxon>
        <taxon>Thiotrichales</taxon>
        <taxon>Thiotrichaceae</taxon>
        <taxon>Thiomargarita</taxon>
    </lineage>
</organism>
<dbReference type="Proteomes" id="UP000030428">
    <property type="component" value="Unassembled WGS sequence"/>
</dbReference>
<accession>A0A0A6RVH5</accession>
<proteinExistence type="predicted"/>
<evidence type="ECO:0000313" key="2">
    <source>
        <dbReference type="Proteomes" id="UP000030428"/>
    </source>
</evidence>
<reference evidence="1 2" key="1">
    <citation type="journal article" date="2016" name="Front. Microbiol.">
        <title>Single-Cell (Meta-)Genomics of a Dimorphic Candidatus Thiomargarita nelsonii Reveals Genomic Plasticity.</title>
        <authorList>
            <person name="Flood B.E."/>
            <person name="Fliss P."/>
            <person name="Jones D.S."/>
            <person name="Dick G.J."/>
            <person name="Jain S."/>
            <person name="Kaster A.K."/>
            <person name="Winkel M."/>
            <person name="Mussmann M."/>
            <person name="Bailey J."/>
        </authorList>
    </citation>
    <scope>NUCLEOTIDE SEQUENCE [LARGE SCALE GENOMIC DNA]</scope>
    <source>
        <strain evidence="1">Hydrate Ridge</strain>
    </source>
</reference>
<protein>
    <submittedName>
        <fullName evidence="1">Uncharacterized protein</fullName>
    </submittedName>
</protein>
<dbReference type="EMBL" id="JSZA02000123">
    <property type="protein sequence ID" value="KHD11454.1"/>
    <property type="molecule type" value="Genomic_DNA"/>
</dbReference>